<evidence type="ECO:0000259" key="1">
    <source>
        <dbReference type="Pfam" id="PF13569"/>
    </source>
</evidence>
<organism evidence="2 3">
    <name type="scientific">Glycomyces rhizosphaerae</name>
    <dbReference type="NCBI Taxonomy" id="2054422"/>
    <lineage>
        <taxon>Bacteria</taxon>
        <taxon>Bacillati</taxon>
        <taxon>Actinomycetota</taxon>
        <taxon>Actinomycetes</taxon>
        <taxon>Glycomycetales</taxon>
        <taxon>Glycomycetaceae</taxon>
        <taxon>Glycomyces</taxon>
    </lineage>
</organism>
<name>A0ABV7Q3K1_9ACTN</name>
<dbReference type="InterPro" id="IPR025406">
    <property type="entry name" value="DUF4132"/>
</dbReference>
<protein>
    <submittedName>
        <fullName evidence="2">DUF4132 domain-containing protein</fullName>
    </submittedName>
</protein>
<dbReference type="RefSeq" id="WP_387977666.1">
    <property type="nucleotide sequence ID" value="NZ_JBHRWO010000014.1"/>
</dbReference>
<evidence type="ECO:0000313" key="3">
    <source>
        <dbReference type="Proteomes" id="UP001595712"/>
    </source>
</evidence>
<comment type="caution">
    <text evidence="2">The sequence shown here is derived from an EMBL/GenBank/DDBJ whole genome shotgun (WGS) entry which is preliminary data.</text>
</comment>
<dbReference type="EMBL" id="JBHRWO010000014">
    <property type="protein sequence ID" value="MFC3494156.1"/>
    <property type="molecule type" value="Genomic_DNA"/>
</dbReference>
<keyword evidence="3" id="KW-1185">Reference proteome</keyword>
<accession>A0ABV7Q3K1</accession>
<evidence type="ECO:0000313" key="2">
    <source>
        <dbReference type="EMBL" id="MFC3494156.1"/>
    </source>
</evidence>
<proteinExistence type="predicted"/>
<feature type="domain" description="DUF4132" evidence="1">
    <location>
        <begin position="429"/>
        <end position="601"/>
    </location>
</feature>
<reference evidence="3" key="1">
    <citation type="journal article" date="2019" name="Int. J. Syst. Evol. Microbiol.">
        <title>The Global Catalogue of Microorganisms (GCM) 10K type strain sequencing project: providing services to taxonomists for standard genome sequencing and annotation.</title>
        <authorList>
            <consortium name="The Broad Institute Genomics Platform"/>
            <consortium name="The Broad Institute Genome Sequencing Center for Infectious Disease"/>
            <person name="Wu L."/>
            <person name="Ma J."/>
        </authorList>
    </citation>
    <scope>NUCLEOTIDE SEQUENCE [LARGE SCALE GENOMIC DNA]</scope>
    <source>
        <strain evidence="3">CGMCC 4.7396</strain>
    </source>
</reference>
<dbReference type="Pfam" id="PF13569">
    <property type="entry name" value="DUF4132"/>
    <property type="match status" value="1"/>
</dbReference>
<dbReference type="Proteomes" id="UP001595712">
    <property type="component" value="Unassembled WGS sequence"/>
</dbReference>
<sequence>MTVEPTPDLPEAALADLPKVLVSPPWAEPRRSRPPREIPGLRVPAPQLVSRAGEFERAMALEPDLVEWDPETYWEDSVGDRVHSYRPEWKLTNSLLSQLARGGPRFADEAVEHIKNSPWHGRALIPIRSTPAAAVAAHWFLRLDAGRSAGLDWFDRHGLHAVPLLVPEAFGPKGYQRTTARGALRLLSWRYGPEAVIRGAETHGPEAVEGVTAVLADYPDRPLLNNPSAGSIHAQDELPPVLTADRKAILPPSAVSHLIAVLSQWSPRTPYPAVETVVAACDTASLARFSLALAQRYQFTNWTVGQLARFGGSEAAALIEAHAKKSGARYLAQTGLALETLAAFPVDIGFPVLYRLSRSRMHSSVRELAESQASAVAARAGSEVEPLADRGAPTLGLDDPARLTLDFGPRAFHIRADDRLNLSVVDAAGKTRARPPRPGVRDDAETAAASLSRFRKLAKDLAAEREFQSDRLKDAMLTSRVWRPDEFSHLVAHPVLAPIARGLLWIGETSAGPQGFRLAEDGSFADVNDKPLDLLDDARVRLAHPVLLGPDLPLWTEVFADYQILQPFGQLVRPALTLTVEEARTGVLDRFSGATATFGALKEVLDWKRLHWDELPDWAVRPYSYLFARDLPRAALNAESAAIVGNAHLLAEIDPSPDHDEPDVEGRHRILWVWFSPTKNRRRGVPTLRGDALDPVLVAELLAGLGRATGLHH</sequence>
<gene>
    <name evidence="2" type="ORF">ACFO8M_16870</name>
</gene>